<dbReference type="Proteomes" id="UP000815325">
    <property type="component" value="Unassembled WGS sequence"/>
</dbReference>
<dbReference type="EMBL" id="MU069988">
    <property type="protein sequence ID" value="KAF5830989.1"/>
    <property type="molecule type" value="Genomic_DNA"/>
</dbReference>
<feature type="region of interest" description="Disordered" evidence="1">
    <location>
        <begin position="126"/>
        <end position="146"/>
    </location>
</feature>
<accession>A0ABQ7G8T7</accession>
<evidence type="ECO:0000313" key="2">
    <source>
        <dbReference type="EMBL" id="KAF5830989.1"/>
    </source>
</evidence>
<evidence type="ECO:0000256" key="1">
    <source>
        <dbReference type="SAM" id="MobiDB-lite"/>
    </source>
</evidence>
<protein>
    <recommendedName>
        <fullName evidence="4">Encoded protein</fullName>
    </recommendedName>
</protein>
<evidence type="ECO:0000313" key="3">
    <source>
        <dbReference type="Proteomes" id="UP000815325"/>
    </source>
</evidence>
<gene>
    <name evidence="2" type="ORF">DUNSADRAFT_13774</name>
</gene>
<name>A0ABQ7G8T7_DUNSA</name>
<sequence length="229" mass="23818">MLRVADEALLSCELSTCMQSRTSSIDRLSALVCMARSEAMRAASFPQPTPTGVLSPPSRQHHAYLLSQQPPAVQPSQLPSTHVSQAATPAHTGALPSAPAARPFFAALPAPNCVASTATTPVLSGRSGVGLRQRGESSQVLGPTDFGSGTLMQELLATGDGLRRGAEGVAPGLLDVDAARGPSVRSTRSTSRAVPRFEHALMRACPEMPEVVLPALQELGSFSRGACLL</sequence>
<keyword evidence="3" id="KW-1185">Reference proteome</keyword>
<comment type="caution">
    <text evidence="2">The sequence shown here is derived from an EMBL/GenBank/DDBJ whole genome shotgun (WGS) entry which is preliminary data.</text>
</comment>
<proteinExistence type="predicted"/>
<reference evidence="2" key="1">
    <citation type="submission" date="2017-08" db="EMBL/GenBank/DDBJ databases">
        <authorList>
            <person name="Polle J.E."/>
            <person name="Barry K."/>
            <person name="Cushman J."/>
            <person name="Schmutz J."/>
            <person name="Tran D."/>
            <person name="Hathwaick L.T."/>
            <person name="Yim W.C."/>
            <person name="Jenkins J."/>
            <person name="Mckie-Krisberg Z.M."/>
            <person name="Prochnik S."/>
            <person name="Lindquist E."/>
            <person name="Dockter R.B."/>
            <person name="Adam C."/>
            <person name="Molina H."/>
            <person name="Bunkerborg J."/>
            <person name="Jin E."/>
            <person name="Buchheim M."/>
            <person name="Magnuson J."/>
        </authorList>
    </citation>
    <scope>NUCLEOTIDE SEQUENCE</scope>
    <source>
        <strain evidence="2">CCAP 19/18</strain>
    </source>
</reference>
<organism evidence="2 3">
    <name type="scientific">Dunaliella salina</name>
    <name type="common">Green alga</name>
    <name type="synonym">Protococcus salinus</name>
    <dbReference type="NCBI Taxonomy" id="3046"/>
    <lineage>
        <taxon>Eukaryota</taxon>
        <taxon>Viridiplantae</taxon>
        <taxon>Chlorophyta</taxon>
        <taxon>core chlorophytes</taxon>
        <taxon>Chlorophyceae</taxon>
        <taxon>CS clade</taxon>
        <taxon>Chlamydomonadales</taxon>
        <taxon>Dunaliellaceae</taxon>
        <taxon>Dunaliella</taxon>
    </lineage>
</organism>
<evidence type="ECO:0008006" key="4">
    <source>
        <dbReference type="Google" id="ProtNLM"/>
    </source>
</evidence>